<dbReference type="EMBL" id="CADCWL010000038">
    <property type="protein sequence ID" value="CAA9552424.1"/>
    <property type="molecule type" value="Genomic_DNA"/>
</dbReference>
<sequence>GDRPARCGRARPRAGRCAPTSRFCGGEAAPSVDGCGGPARRRGRWSRFATTREPM</sequence>
<proteinExistence type="predicted"/>
<dbReference type="AlphaFoldDB" id="A0A6J4UJM4"/>
<protein>
    <submittedName>
        <fullName evidence="1">Uncharacterized protein</fullName>
    </submittedName>
</protein>
<accession>A0A6J4UJM4</accession>
<name>A0A6J4UJM4_9BACT</name>
<organism evidence="1">
    <name type="scientific">uncultured Thermomicrobiales bacterium</name>
    <dbReference type="NCBI Taxonomy" id="1645740"/>
    <lineage>
        <taxon>Bacteria</taxon>
        <taxon>Pseudomonadati</taxon>
        <taxon>Thermomicrobiota</taxon>
        <taxon>Thermomicrobia</taxon>
        <taxon>Thermomicrobiales</taxon>
        <taxon>environmental samples</taxon>
    </lineage>
</organism>
<feature type="non-terminal residue" evidence="1">
    <location>
        <position position="55"/>
    </location>
</feature>
<reference evidence="1" key="1">
    <citation type="submission" date="2020-02" db="EMBL/GenBank/DDBJ databases">
        <authorList>
            <person name="Meier V. D."/>
        </authorList>
    </citation>
    <scope>NUCLEOTIDE SEQUENCE</scope>
    <source>
        <strain evidence="1">AVDCRST_MAG19</strain>
    </source>
</reference>
<feature type="non-terminal residue" evidence="1">
    <location>
        <position position="1"/>
    </location>
</feature>
<evidence type="ECO:0000313" key="1">
    <source>
        <dbReference type="EMBL" id="CAA9552424.1"/>
    </source>
</evidence>
<gene>
    <name evidence="1" type="ORF">AVDCRST_MAG19-931</name>
</gene>